<dbReference type="Proteomes" id="UP000733611">
    <property type="component" value="Unassembled WGS sequence"/>
</dbReference>
<keyword evidence="1" id="KW-0812">Transmembrane</keyword>
<sequence length="269" mass="29992">QVIELLDALKALAKSLETDFAVLVGTQDVRYKSHADSIASEANLVINTYWNNIASKDEDFAEAAESLDNLKYFRTLATDPELVKTLDRNIEGYERAVARLHVFSSPQMAEAKATCDKLLHCVEHENLSFSEVISILEQLKNLCDSMRGSVDEQLLQQLATPVVCACYKYGGETLDAFASKCNAQQAFTDAKLQHYKSMLFNIKMMLHKCLQVPIDPELRKIIDQNYQSMVKINEQIVGGPSSRSSNGTGCLWLLVGWIIIGFICFIAAS</sequence>
<proteinExistence type="predicted"/>
<keyword evidence="1" id="KW-1133">Transmembrane helix</keyword>
<name>A0A948TFG1_9GAMM</name>
<comment type="caution">
    <text evidence="2">The sequence shown here is derived from an EMBL/GenBank/DDBJ whole genome shotgun (WGS) entry which is preliminary data.</text>
</comment>
<feature type="transmembrane region" description="Helical" evidence="1">
    <location>
        <begin position="251"/>
        <end position="268"/>
    </location>
</feature>
<evidence type="ECO:0000313" key="3">
    <source>
        <dbReference type="Proteomes" id="UP000733611"/>
    </source>
</evidence>
<evidence type="ECO:0000256" key="1">
    <source>
        <dbReference type="SAM" id="Phobius"/>
    </source>
</evidence>
<gene>
    <name evidence="2" type="ORF">H9847_04305</name>
</gene>
<organism evidence="2 3">
    <name type="scientific">Candidatus Anaerobiospirillum pullicola</name>
    <dbReference type="NCBI Taxonomy" id="2838451"/>
    <lineage>
        <taxon>Bacteria</taxon>
        <taxon>Pseudomonadati</taxon>
        <taxon>Pseudomonadota</taxon>
        <taxon>Gammaproteobacteria</taxon>
        <taxon>Aeromonadales</taxon>
        <taxon>Succinivibrionaceae</taxon>
        <taxon>Anaerobiospirillum</taxon>
    </lineage>
</organism>
<protein>
    <submittedName>
        <fullName evidence="2">Uncharacterized protein</fullName>
    </submittedName>
</protein>
<dbReference type="AlphaFoldDB" id="A0A948TFG1"/>
<dbReference type="EMBL" id="JAHLFE010000083">
    <property type="protein sequence ID" value="MBU3844080.1"/>
    <property type="molecule type" value="Genomic_DNA"/>
</dbReference>
<reference evidence="2" key="2">
    <citation type="submission" date="2021-04" db="EMBL/GenBank/DDBJ databases">
        <authorList>
            <person name="Gilroy R."/>
        </authorList>
    </citation>
    <scope>NUCLEOTIDE SEQUENCE</scope>
    <source>
        <strain evidence="2">378</strain>
    </source>
</reference>
<reference evidence="2" key="1">
    <citation type="journal article" date="2021" name="PeerJ">
        <title>Extensive microbial diversity within the chicken gut microbiome revealed by metagenomics and culture.</title>
        <authorList>
            <person name="Gilroy R."/>
            <person name="Ravi A."/>
            <person name="Getino M."/>
            <person name="Pursley I."/>
            <person name="Horton D.L."/>
            <person name="Alikhan N.F."/>
            <person name="Baker D."/>
            <person name="Gharbi K."/>
            <person name="Hall N."/>
            <person name="Watson M."/>
            <person name="Adriaenssens E.M."/>
            <person name="Foster-Nyarko E."/>
            <person name="Jarju S."/>
            <person name="Secka A."/>
            <person name="Antonio M."/>
            <person name="Oren A."/>
            <person name="Chaudhuri R.R."/>
            <person name="La Ragione R."/>
            <person name="Hildebrand F."/>
            <person name="Pallen M.J."/>
        </authorList>
    </citation>
    <scope>NUCLEOTIDE SEQUENCE</scope>
    <source>
        <strain evidence="2">378</strain>
    </source>
</reference>
<accession>A0A948TFG1</accession>
<feature type="non-terminal residue" evidence="2">
    <location>
        <position position="1"/>
    </location>
</feature>
<evidence type="ECO:0000313" key="2">
    <source>
        <dbReference type="EMBL" id="MBU3844080.1"/>
    </source>
</evidence>
<keyword evidence="1" id="KW-0472">Membrane</keyword>